<organism evidence="3 4">
    <name type="scientific">Cognatiyoonia koreensis</name>
    <dbReference type="NCBI Taxonomy" id="364200"/>
    <lineage>
        <taxon>Bacteria</taxon>
        <taxon>Pseudomonadati</taxon>
        <taxon>Pseudomonadota</taxon>
        <taxon>Alphaproteobacteria</taxon>
        <taxon>Rhodobacterales</taxon>
        <taxon>Paracoccaceae</taxon>
        <taxon>Cognatiyoonia</taxon>
    </lineage>
</organism>
<keyword evidence="2" id="KW-1133">Transmembrane helix</keyword>
<proteinExistence type="predicted"/>
<evidence type="ECO:0000313" key="4">
    <source>
        <dbReference type="Proteomes" id="UP000199167"/>
    </source>
</evidence>
<feature type="transmembrane region" description="Helical" evidence="2">
    <location>
        <begin position="264"/>
        <end position="288"/>
    </location>
</feature>
<gene>
    <name evidence="3" type="ORF">SAMN04488515_3429</name>
</gene>
<dbReference type="RefSeq" id="WP_242650588.1">
    <property type="nucleotide sequence ID" value="NZ_FOIZ01000002.1"/>
</dbReference>
<sequence>MTTMRQPAKAQDQNGTKTRRRTATGRNEGENAVLSRLPGAILRAMLVVLLIVTPSVMLPMTFADSHLTVTLIALFAALFTLVEYTSASPSVVEFRSAPPFNRVRYAALFITVFMLSVLLTHENSGDTFSRFFYLIGERVGSSIDFPYSPVRLFLLMMPADTSPGTLAAMRTAAGLSYLISLISIAVFVVMLRMRRWPKRNGSFNVWVNLPRFDPTAGGDVVARLNRDSSVNLILGFLLPFLIPAIIKIVFLFGGNFTLDDPQTLIWAVTAWAFLPASLLMRGVALSRVAQLIYQQRKKAYAQALAEGALPA</sequence>
<feature type="transmembrane region" description="Helical" evidence="2">
    <location>
        <begin position="172"/>
        <end position="191"/>
    </location>
</feature>
<dbReference type="AlphaFoldDB" id="A0A1I0RX63"/>
<accession>A0A1I0RX63</accession>
<dbReference type="STRING" id="364200.SAMN04488515_3429"/>
<reference evidence="3 4" key="1">
    <citation type="submission" date="2016-10" db="EMBL/GenBank/DDBJ databases">
        <authorList>
            <person name="de Groot N.N."/>
        </authorList>
    </citation>
    <scope>NUCLEOTIDE SEQUENCE [LARGE SCALE GENOMIC DNA]</scope>
    <source>
        <strain evidence="3 4">DSM 17925</strain>
    </source>
</reference>
<feature type="region of interest" description="Disordered" evidence="1">
    <location>
        <begin position="1"/>
        <end position="29"/>
    </location>
</feature>
<dbReference type="EMBL" id="FOIZ01000002">
    <property type="protein sequence ID" value="SEW46022.1"/>
    <property type="molecule type" value="Genomic_DNA"/>
</dbReference>
<keyword evidence="4" id="KW-1185">Reference proteome</keyword>
<feature type="transmembrane region" description="Helical" evidence="2">
    <location>
        <begin position="65"/>
        <end position="82"/>
    </location>
</feature>
<dbReference type="Proteomes" id="UP000199167">
    <property type="component" value="Unassembled WGS sequence"/>
</dbReference>
<evidence type="ECO:0000313" key="3">
    <source>
        <dbReference type="EMBL" id="SEW46022.1"/>
    </source>
</evidence>
<evidence type="ECO:0000256" key="2">
    <source>
        <dbReference type="SAM" id="Phobius"/>
    </source>
</evidence>
<feature type="transmembrane region" description="Helical" evidence="2">
    <location>
        <begin position="103"/>
        <end position="121"/>
    </location>
</feature>
<protein>
    <submittedName>
        <fullName evidence="3">Uncharacterized protein</fullName>
    </submittedName>
</protein>
<name>A0A1I0RX63_9RHOB</name>
<feature type="transmembrane region" description="Helical" evidence="2">
    <location>
        <begin position="40"/>
        <end position="59"/>
    </location>
</feature>
<keyword evidence="2" id="KW-0472">Membrane</keyword>
<keyword evidence="2" id="KW-0812">Transmembrane</keyword>
<feature type="transmembrane region" description="Helical" evidence="2">
    <location>
        <begin position="232"/>
        <end position="252"/>
    </location>
</feature>
<evidence type="ECO:0000256" key="1">
    <source>
        <dbReference type="SAM" id="MobiDB-lite"/>
    </source>
</evidence>